<evidence type="ECO:0000256" key="4">
    <source>
        <dbReference type="SAM" id="MobiDB-lite"/>
    </source>
</evidence>
<evidence type="ECO:0000313" key="7">
    <source>
        <dbReference type="Proteomes" id="UP000295781"/>
    </source>
</evidence>
<feature type="domain" description="N-acetyltransferase" evidence="5">
    <location>
        <begin position="33"/>
        <end position="191"/>
    </location>
</feature>
<dbReference type="RefSeq" id="WP_129344904.1">
    <property type="nucleotide sequence ID" value="NZ_CP012670.1"/>
</dbReference>
<dbReference type="Proteomes" id="UP000295781">
    <property type="component" value="Chromosome"/>
</dbReference>
<dbReference type="InterPro" id="IPR051531">
    <property type="entry name" value="N-acetyltransferase"/>
</dbReference>
<dbReference type="OrthoDB" id="9801669at2"/>
<dbReference type="InterPro" id="IPR016181">
    <property type="entry name" value="Acyl_CoA_acyltransferase"/>
</dbReference>
<dbReference type="GO" id="GO:0008999">
    <property type="term" value="F:protein-N-terminal-alanine acetyltransferase activity"/>
    <property type="evidence" value="ECO:0007669"/>
    <property type="project" value="TreeGrafter"/>
</dbReference>
<proteinExistence type="inferred from homology"/>
<dbReference type="Pfam" id="PF13302">
    <property type="entry name" value="Acetyltransf_3"/>
    <property type="match status" value="1"/>
</dbReference>
<dbReference type="GO" id="GO:0005737">
    <property type="term" value="C:cytoplasm"/>
    <property type="evidence" value="ECO:0007669"/>
    <property type="project" value="TreeGrafter"/>
</dbReference>
<name>A0A4V0NCQ8_SORCE</name>
<evidence type="ECO:0000259" key="5">
    <source>
        <dbReference type="PROSITE" id="PS51186"/>
    </source>
</evidence>
<evidence type="ECO:0000256" key="1">
    <source>
        <dbReference type="ARBA" id="ARBA00022679"/>
    </source>
</evidence>
<dbReference type="AlphaFoldDB" id="A0A4V0NCQ8"/>
<keyword evidence="1 6" id="KW-0808">Transferase</keyword>
<keyword evidence="2" id="KW-0012">Acyltransferase</keyword>
<dbReference type="PANTHER" id="PTHR43792:SF8">
    <property type="entry name" value="[RIBOSOMAL PROTEIN US5]-ALANINE N-ACETYLTRANSFERASE"/>
    <property type="match status" value="1"/>
</dbReference>
<dbReference type="EMBL" id="CP012670">
    <property type="protein sequence ID" value="AUX20022.1"/>
    <property type="molecule type" value="Genomic_DNA"/>
</dbReference>
<dbReference type="SUPFAM" id="SSF55729">
    <property type="entry name" value="Acyl-CoA N-acyltransferases (Nat)"/>
    <property type="match status" value="1"/>
</dbReference>
<reference evidence="6 7" key="1">
    <citation type="submission" date="2015-09" db="EMBL/GenBank/DDBJ databases">
        <title>Sorangium comparison.</title>
        <authorList>
            <person name="Zaburannyi N."/>
            <person name="Bunk B."/>
            <person name="Overmann J."/>
            <person name="Mueller R."/>
        </authorList>
    </citation>
    <scope>NUCLEOTIDE SEQUENCE [LARGE SCALE GENOMIC DNA]</scope>
    <source>
        <strain evidence="6 7">So ceGT47</strain>
    </source>
</reference>
<dbReference type="PROSITE" id="PS51186">
    <property type="entry name" value="GNAT"/>
    <property type="match status" value="1"/>
</dbReference>
<gene>
    <name evidence="6" type="ORF">SOCEGT47_004840</name>
</gene>
<dbReference type="PANTHER" id="PTHR43792">
    <property type="entry name" value="GNAT FAMILY, PUTATIVE (AFU_ORTHOLOGUE AFUA_3G00765)-RELATED-RELATED"/>
    <property type="match status" value="1"/>
</dbReference>
<comment type="similarity">
    <text evidence="3">Belongs to the acetyltransferase family. RimJ subfamily.</text>
</comment>
<accession>A0A4V0NCQ8</accession>
<evidence type="ECO:0000256" key="3">
    <source>
        <dbReference type="ARBA" id="ARBA00038502"/>
    </source>
</evidence>
<feature type="region of interest" description="Disordered" evidence="4">
    <location>
        <begin position="191"/>
        <end position="214"/>
    </location>
</feature>
<dbReference type="Gene3D" id="3.40.630.30">
    <property type="match status" value="1"/>
</dbReference>
<sequence length="214" mass="24330">MSRARHGLWRAVCLETPRLRVLLPPVGFAGRYLAYFERNREHLARWDPPRPEGFYTEAFWRERLLRDHDDFAADRALRLALQWRDDPEGDVIGVCNFNQFVRGAFQAATVGYSLDQRVVGSGVMFEALGAALAHMFDALGFHRIMANYMPHNERSGRLLRRLGFVVEGYARDYLFIDGAWRDHILTALTNPSPAPPGNSGKPAARVARNPGRHT</sequence>
<evidence type="ECO:0000256" key="2">
    <source>
        <dbReference type="ARBA" id="ARBA00023315"/>
    </source>
</evidence>
<evidence type="ECO:0000313" key="6">
    <source>
        <dbReference type="EMBL" id="AUX20022.1"/>
    </source>
</evidence>
<protein>
    <submittedName>
        <fullName evidence="6">Alanine acetyltransferase</fullName>
    </submittedName>
</protein>
<organism evidence="6 7">
    <name type="scientific">Sorangium cellulosum</name>
    <name type="common">Polyangium cellulosum</name>
    <dbReference type="NCBI Taxonomy" id="56"/>
    <lineage>
        <taxon>Bacteria</taxon>
        <taxon>Pseudomonadati</taxon>
        <taxon>Myxococcota</taxon>
        <taxon>Polyangia</taxon>
        <taxon>Polyangiales</taxon>
        <taxon>Polyangiaceae</taxon>
        <taxon>Sorangium</taxon>
    </lineage>
</organism>
<dbReference type="InterPro" id="IPR000182">
    <property type="entry name" value="GNAT_dom"/>
</dbReference>